<dbReference type="Pfam" id="PF00230">
    <property type="entry name" value="MIP"/>
    <property type="match status" value="2"/>
</dbReference>
<name>A0A2G7FHQ2_9EURO</name>
<evidence type="ECO:0000256" key="3">
    <source>
        <dbReference type="ARBA" id="ARBA00022692"/>
    </source>
</evidence>
<feature type="transmembrane region" description="Helical" evidence="11">
    <location>
        <begin position="293"/>
        <end position="313"/>
    </location>
</feature>
<evidence type="ECO:0000256" key="1">
    <source>
        <dbReference type="ARBA" id="ARBA00004141"/>
    </source>
</evidence>
<feature type="transmembrane region" description="Helical" evidence="11">
    <location>
        <begin position="134"/>
        <end position="152"/>
    </location>
</feature>
<dbReference type="STRING" id="656916.A0A2G7FHQ2"/>
<dbReference type="GO" id="GO:0005886">
    <property type="term" value="C:plasma membrane"/>
    <property type="evidence" value="ECO:0007669"/>
    <property type="project" value="TreeGrafter"/>
</dbReference>
<feature type="transmembrane region" description="Helical" evidence="11">
    <location>
        <begin position="222"/>
        <end position="241"/>
    </location>
</feature>
<feature type="transmembrane region" description="Helical" evidence="11">
    <location>
        <begin position="68"/>
        <end position="89"/>
    </location>
</feature>
<sequence>MPSWIHQRRGDVVNNTAPRNMSTTSSTPIIQDLAARIRGQPGGNTAPIFRSEKGQLPMLHVPHTFQNNFVAVVGEFVGTFMFLFFAFAGGQVSNTPKPAEGAPPNTSNLLYLSLSFGFSLLVNVWTFYRVTGGLFNPVVTLALCLCGGMHPVRGVLVFASQIIAGIAAAGVVSCLFPGPLSVGTRLGGGTSISQGLFIEMFLTAHLVFVVIMLAVVKQKSTFLAPVGIGLVLFVNQLVGLYTRIVYINTHTHTHTHTCMLTVRLGTYYTGCALNPARALGPDVINRSFPGYHWIYWVGPLLGSLLASGFYGFLSIFHYETVNPGQDFNQWEAAAGPGPWHEVVNEHSGAPNHSHLPGDQPTLHQDNAANTGSDSGPADKEYGNEQV</sequence>
<comment type="catalytic activity">
    <reaction evidence="8">
        <text>H2O(in) = H2O(out)</text>
        <dbReference type="Rhea" id="RHEA:29667"/>
        <dbReference type="ChEBI" id="CHEBI:15377"/>
    </reaction>
</comment>
<keyword evidence="13" id="KW-1185">Reference proteome</keyword>
<feature type="region of interest" description="Disordered" evidence="10">
    <location>
        <begin position="1"/>
        <end position="24"/>
    </location>
</feature>
<feature type="transmembrane region" description="Helical" evidence="11">
    <location>
        <begin position="158"/>
        <end position="176"/>
    </location>
</feature>
<dbReference type="EMBL" id="NEXV01000632">
    <property type="protein sequence ID" value="PIG80157.1"/>
    <property type="molecule type" value="Genomic_DNA"/>
</dbReference>
<evidence type="ECO:0000256" key="4">
    <source>
        <dbReference type="ARBA" id="ARBA00022737"/>
    </source>
</evidence>
<evidence type="ECO:0000313" key="13">
    <source>
        <dbReference type="Proteomes" id="UP000231358"/>
    </source>
</evidence>
<feature type="compositionally biased region" description="Polar residues" evidence="10">
    <location>
        <begin position="13"/>
        <end position="24"/>
    </location>
</feature>
<evidence type="ECO:0000256" key="2">
    <source>
        <dbReference type="ARBA" id="ARBA00006175"/>
    </source>
</evidence>
<dbReference type="InterPro" id="IPR000425">
    <property type="entry name" value="MIP"/>
</dbReference>
<organism evidence="12 13">
    <name type="scientific">Aspergillus arachidicola</name>
    <dbReference type="NCBI Taxonomy" id="656916"/>
    <lineage>
        <taxon>Eukaryota</taxon>
        <taxon>Fungi</taxon>
        <taxon>Dikarya</taxon>
        <taxon>Ascomycota</taxon>
        <taxon>Pezizomycotina</taxon>
        <taxon>Eurotiomycetes</taxon>
        <taxon>Eurotiomycetidae</taxon>
        <taxon>Eurotiales</taxon>
        <taxon>Aspergillaceae</taxon>
        <taxon>Aspergillus</taxon>
        <taxon>Aspergillus subgen. Circumdati</taxon>
    </lineage>
</organism>
<evidence type="ECO:0000256" key="6">
    <source>
        <dbReference type="ARBA" id="ARBA00023136"/>
    </source>
</evidence>
<evidence type="ECO:0000256" key="10">
    <source>
        <dbReference type="SAM" id="MobiDB-lite"/>
    </source>
</evidence>
<feature type="compositionally biased region" description="Basic and acidic residues" evidence="10">
    <location>
        <begin position="376"/>
        <end position="386"/>
    </location>
</feature>
<gene>
    <name evidence="12" type="ORF">AARAC_003775</name>
</gene>
<feature type="transmembrane region" description="Helical" evidence="11">
    <location>
        <begin position="196"/>
        <end position="216"/>
    </location>
</feature>
<comment type="similarity">
    <text evidence="2 9">Belongs to the MIP/aquaporin (TC 1.A.8) family.</text>
</comment>
<dbReference type="PANTHER" id="PTHR19139">
    <property type="entry name" value="AQUAPORIN TRANSPORTER"/>
    <property type="match status" value="1"/>
</dbReference>
<dbReference type="PANTHER" id="PTHR19139:SF199">
    <property type="entry name" value="MIP17260P"/>
    <property type="match status" value="1"/>
</dbReference>
<feature type="compositionally biased region" description="Polar residues" evidence="10">
    <location>
        <begin position="361"/>
        <end position="373"/>
    </location>
</feature>
<keyword evidence="4" id="KW-0677">Repeat</keyword>
<evidence type="ECO:0000256" key="8">
    <source>
        <dbReference type="ARBA" id="ARBA00034651"/>
    </source>
</evidence>
<dbReference type="GO" id="GO:0015250">
    <property type="term" value="F:water channel activity"/>
    <property type="evidence" value="ECO:0007669"/>
    <property type="project" value="TreeGrafter"/>
</dbReference>
<keyword evidence="6 11" id="KW-0472">Membrane</keyword>
<keyword evidence="5 11" id="KW-1133">Transmembrane helix</keyword>
<dbReference type="InterPro" id="IPR023271">
    <property type="entry name" value="Aquaporin-like"/>
</dbReference>
<feature type="region of interest" description="Disordered" evidence="10">
    <location>
        <begin position="338"/>
        <end position="386"/>
    </location>
</feature>
<dbReference type="Proteomes" id="UP000231358">
    <property type="component" value="Unassembled WGS sequence"/>
</dbReference>
<evidence type="ECO:0000256" key="11">
    <source>
        <dbReference type="SAM" id="Phobius"/>
    </source>
</evidence>
<accession>A0A2G7FHQ2</accession>
<dbReference type="Gene3D" id="1.20.1080.10">
    <property type="entry name" value="Glycerol uptake facilitator protein"/>
    <property type="match status" value="1"/>
</dbReference>
<keyword evidence="3 9" id="KW-0812">Transmembrane</keyword>
<dbReference type="FunFam" id="1.20.1080.10:FF:000024">
    <property type="entry name" value="MIP aquaporin (Eurofung)"/>
    <property type="match status" value="1"/>
</dbReference>
<evidence type="ECO:0000256" key="5">
    <source>
        <dbReference type="ARBA" id="ARBA00022989"/>
    </source>
</evidence>
<comment type="subcellular location">
    <subcellularLocation>
        <location evidence="1">Membrane</location>
        <topology evidence="1">Multi-pass membrane protein</topology>
    </subcellularLocation>
</comment>
<comment type="caution">
    <text evidence="12">The sequence shown here is derived from an EMBL/GenBank/DDBJ whole genome shotgun (WGS) entry which is preliminary data.</text>
</comment>
<keyword evidence="7" id="KW-0325">Glycoprotein</keyword>
<dbReference type="AlphaFoldDB" id="A0A2G7FHQ2"/>
<dbReference type="InterPro" id="IPR034294">
    <property type="entry name" value="Aquaporin_transptr"/>
</dbReference>
<evidence type="ECO:0000256" key="9">
    <source>
        <dbReference type="RuleBase" id="RU000477"/>
    </source>
</evidence>
<reference evidence="12 13" key="1">
    <citation type="submission" date="2017-05" db="EMBL/GenBank/DDBJ databases">
        <title>Genome sequence for an aflatoxigenic pathogen of Argentinian peanut, Aspergillus arachidicola.</title>
        <authorList>
            <person name="Moore G."/>
            <person name="Beltz S.B."/>
            <person name="Mack B.M."/>
        </authorList>
    </citation>
    <scope>NUCLEOTIDE SEQUENCE [LARGE SCALE GENOMIC DNA]</scope>
    <source>
        <strain evidence="12 13">CBS 117610</strain>
    </source>
</reference>
<keyword evidence="9" id="KW-0813">Transport</keyword>
<proteinExistence type="inferred from homology"/>
<dbReference type="PRINTS" id="PR00783">
    <property type="entry name" value="MINTRINSICP"/>
</dbReference>
<dbReference type="SUPFAM" id="SSF81338">
    <property type="entry name" value="Aquaporin-like"/>
    <property type="match status" value="1"/>
</dbReference>
<evidence type="ECO:0000256" key="7">
    <source>
        <dbReference type="ARBA" id="ARBA00023180"/>
    </source>
</evidence>
<protein>
    <submittedName>
        <fullName evidence="12">Aquaporin</fullName>
    </submittedName>
</protein>
<evidence type="ECO:0000313" key="12">
    <source>
        <dbReference type="EMBL" id="PIG80157.1"/>
    </source>
</evidence>